<name>A0ABU2A053_9CORY</name>
<dbReference type="PANTHER" id="PTHR48100">
    <property type="entry name" value="BROAD-SPECIFICITY PHOSPHATASE YOR283W-RELATED"/>
    <property type="match status" value="1"/>
</dbReference>
<dbReference type="GO" id="GO:0004619">
    <property type="term" value="F:phosphoglycerate mutase activity"/>
    <property type="evidence" value="ECO:0007669"/>
    <property type="project" value="UniProtKB-EC"/>
</dbReference>
<evidence type="ECO:0000313" key="3">
    <source>
        <dbReference type="EMBL" id="MDR7330475.1"/>
    </source>
</evidence>
<dbReference type="InterPro" id="IPR001345">
    <property type="entry name" value="PG/BPGM_mutase_AS"/>
</dbReference>
<dbReference type="RefSeq" id="WP_290196197.1">
    <property type="nucleotide sequence ID" value="NZ_CP047654.1"/>
</dbReference>
<dbReference type="PROSITE" id="PS00175">
    <property type="entry name" value="PG_MUTASE"/>
    <property type="match status" value="1"/>
</dbReference>
<protein>
    <submittedName>
        <fullName evidence="3">Phosphoglycerate mutase</fullName>
        <ecNumber evidence="3">5.4.2.12</ecNumber>
    </submittedName>
</protein>
<dbReference type="PANTHER" id="PTHR48100:SF1">
    <property type="entry name" value="HISTIDINE PHOSPHATASE FAMILY PROTEIN-RELATED"/>
    <property type="match status" value="1"/>
</dbReference>
<accession>A0ABU2A053</accession>
<keyword evidence="2 3" id="KW-0413">Isomerase</keyword>
<organism evidence="3 4">
    <name type="scientific">Corynebacterium guangdongense</name>
    <dbReference type="NCBI Taxonomy" id="1783348"/>
    <lineage>
        <taxon>Bacteria</taxon>
        <taxon>Bacillati</taxon>
        <taxon>Actinomycetota</taxon>
        <taxon>Actinomycetes</taxon>
        <taxon>Mycobacteriales</taxon>
        <taxon>Corynebacteriaceae</taxon>
        <taxon>Corynebacterium</taxon>
    </lineage>
</organism>
<proteinExistence type="predicted"/>
<evidence type="ECO:0000256" key="1">
    <source>
        <dbReference type="ARBA" id="ARBA00023152"/>
    </source>
</evidence>
<dbReference type="InterPro" id="IPR013078">
    <property type="entry name" value="His_Pase_superF_clade-1"/>
</dbReference>
<gene>
    <name evidence="3" type="ORF">J2S39_002151</name>
</gene>
<dbReference type="InterPro" id="IPR029033">
    <property type="entry name" value="His_PPase_superfam"/>
</dbReference>
<reference evidence="3" key="1">
    <citation type="submission" date="2023-07" db="EMBL/GenBank/DDBJ databases">
        <title>Sequencing the genomes of 1000 actinobacteria strains.</title>
        <authorList>
            <person name="Klenk H.-P."/>
        </authorList>
    </citation>
    <scope>NUCLEOTIDE SEQUENCE</scope>
    <source>
        <strain evidence="3">DSM 107476</strain>
    </source>
</reference>
<sequence>MTGRIILLRHGQTTSNVTHKLDTRVPGAELTENGREQAYQVGLELAEYCGARRGSMGRIQAIVSSVALRAQQTAMIAASAIEEVTDLGHRSAGVDVRWGIHELQAGIYEMMNDHDAHRAYAEVTFGWFHGDRQATIPDGENLDGILARYQPVLEELAETHTDGDAIVVSHGGIIRVAATHATGTDAQYAMDSYLPNCRFITLVPNGRPFGQWELERWADYDLPE</sequence>
<dbReference type="EC" id="5.4.2.12" evidence="3"/>
<keyword evidence="1" id="KW-0324">Glycolysis</keyword>
<dbReference type="Proteomes" id="UP001180840">
    <property type="component" value="Unassembled WGS sequence"/>
</dbReference>
<dbReference type="Pfam" id="PF00300">
    <property type="entry name" value="His_Phos_1"/>
    <property type="match status" value="1"/>
</dbReference>
<evidence type="ECO:0000313" key="4">
    <source>
        <dbReference type="Proteomes" id="UP001180840"/>
    </source>
</evidence>
<keyword evidence="4" id="KW-1185">Reference proteome</keyword>
<evidence type="ECO:0000256" key="2">
    <source>
        <dbReference type="ARBA" id="ARBA00023235"/>
    </source>
</evidence>
<dbReference type="SUPFAM" id="SSF53254">
    <property type="entry name" value="Phosphoglycerate mutase-like"/>
    <property type="match status" value="1"/>
</dbReference>
<dbReference type="SMART" id="SM00855">
    <property type="entry name" value="PGAM"/>
    <property type="match status" value="1"/>
</dbReference>
<comment type="caution">
    <text evidence="3">The sequence shown here is derived from an EMBL/GenBank/DDBJ whole genome shotgun (WGS) entry which is preliminary data.</text>
</comment>
<dbReference type="CDD" id="cd07067">
    <property type="entry name" value="HP_PGM_like"/>
    <property type="match status" value="1"/>
</dbReference>
<dbReference type="Gene3D" id="3.40.50.1240">
    <property type="entry name" value="Phosphoglycerate mutase-like"/>
    <property type="match status" value="1"/>
</dbReference>
<dbReference type="InterPro" id="IPR050275">
    <property type="entry name" value="PGM_Phosphatase"/>
</dbReference>
<dbReference type="EMBL" id="JAVDXZ010000001">
    <property type="protein sequence ID" value="MDR7330475.1"/>
    <property type="molecule type" value="Genomic_DNA"/>
</dbReference>